<organism evidence="2 3">
    <name type="scientific">Serratia marcescens</name>
    <dbReference type="NCBI Taxonomy" id="615"/>
    <lineage>
        <taxon>Bacteria</taxon>
        <taxon>Pseudomonadati</taxon>
        <taxon>Pseudomonadota</taxon>
        <taxon>Gammaproteobacteria</taxon>
        <taxon>Enterobacterales</taxon>
        <taxon>Yersiniaceae</taxon>
        <taxon>Serratia</taxon>
    </lineage>
</organism>
<name>A0ABD5IE69_SERMA</name>
<evidence type="ECO:0000256" key="1">
    <source>
        <dbReference type="SAM" id="MobiDB-lite"/>
    </source>
</evidence>
<gene>
    <name evidence="2" type="ORF">SJ435_05745</name>
</gene>
<reference evidence="2 3" key="1">
    <citation type="submission" date="2023-11" db="EMBL/GenBank/DDBJ databases">
        <title>Detection of rare carbapenemases in Enterobacterales - comparison of two colorimetric and two CIM-based carbapenemase assays.</title>
        <authorList>
            <person name="Schaffarczyk L."/>
            <person name="Noster J."/>
            <person name="Stelzer Y."/>
            <person name="Sattler J."/>
            <person name="Gatermann S."/>
            <person name="Hamprecht A."/>
        </authorList>
    </citation>
    <scope>NUCLEOTIDE SEQUENCE [LARGE SCALE GENOMIC DNA]</scope>
    <source>
        <strain evidence="2 3">CIM-Carb-136</strain>
    </source>
</reference>
<dbReference type="EMBL" id="JAXABG010000003">
    <property type="protein sequence ID" value="MDX7081883.1"/>
    <property type="molecule type" value="Genomic_DNA"/>
</dbReference>
<sequence length="112" mass="12318">MSNTANWSYTGKATIWSLLSVDEYNKPTYGEPVVIDCGYGSKTKRSSGAVGLEINVKLYVWTEYADAKTGDRLVIGEYSSLSPTPDSDEVVDVGRDEDTFDREADDYEIATG</sequence>
<feature type="compositionally biased region" description="Acidic residues" evidence="1">
    <location>
        <begin position="98"/>
        <end position="112"/>
    </location>
</feature>
<evidence type="ECO:0008006" key="4">
    <source>
        <dbReference type="Google" id="ProtNLM"/>
    </source>
</evidence>
<dbReference type="Proteomes" id="UP001275057">
    <property type="component" value="Unassembled WGS sequence"/>
</dbReference>
<protein>
    <recommendedName>
        <fullName evidence="4">Phage tail protein</fullName>
    </recommendedName>
</protein>
<dbReference type="RefSeq" id="WP_319856849.1">
    <property type="nucleotide sequence ID" value="NZ_JAXABG010000003.1"/>
</dbReference>
<comment type="caution">
    <text evidence="2">The sequence shown here is derived from an EMBL/GenBank/DDBJ whole genome shotgun (WGS) entry which is preliminary data.</text>
</comment>
<evidence type="ECO:0000313" key="2">
    <source>
        <dbReference type="EMBL" id="MDX7081883.1"/>
    </source>
</evidence>
<dbReference type="AlphaFoldDB" id="A0ABD5IE69"/>
<proteinExistence type="predicted"/>
<accession>A0ABD5IE69</accession>
<evidence type="ECO:0000313" key="3">
    <source>
        <dbReference type="Proteomes" id="UP001275057"/>
    </source>
</evidence>
<feature type="region of interest" description="Disordered" evidence="1">
    <location>
        <begin position="78"/>
        <end position="112"/>
    </location>
</feature>